<comment type="similarity">
    <text evidence="1">Belongs to the methylamine corrinoid protein family.</text>
</comment>
<dbReference type="Gene3D" id="3.40.50.280">
    <property type="entry name" value="Cobalamin-binding domain"/>
    <property type="match status" value="1"/>
</dbReference>
<evidence type="ECO:0000256" key="1">
    <source>
        <dbReference type="ARBA" id="ARBA00010854"/>
    </source>
</evidence>
<keyword evidence="3" id="KW-0170">Cobalt</keyword>
<dbReference type="FunFam" id="3.40.50.280:FF:000003">
    <property type="entry name" value="Dimethylamine methyltransferase corrinoid protein"/>
    <property type="match status" value="1"/>
</dbReference>
<dbReference type="PANTHER" id="PTHR45833:SF1">
    <property type="entry name" value="METHIONINE SYNTHASE"/>
    <property type="match status" value="1"/>
</dbReference>
<keyword evidence="2" id="KW-0479">Metal-binding</keyword>
<dbReference type="InterPro" id="IPR003759">
    <property type="entry name" value="Cbl-bd_cap"/>
</dbReference>
<sequence>MSSDILDGLYRVVLDLNFEDAEDLAKKSIEEGVDPLQSAEALTKAIREIGEGFAKGDLFLPDLVLASKVLQRALPVIQAEIKRQGKKTHTRGKVVIGTVFGDMHSIGKQMVATLLLSSSYEVIDLGVNVKSSVFVEAVKKYNSDILAMSALLTTTAYEQKNIIKDLISKGMRDKVKIIVGGAPINQEFADSIGADGYAPTAPLAVTLVNKLLGLDSGG</sequence>
<protein>
    <recommendedName>
        <fullName evidence="7">B12-binding domain-containing protein</fullName>
    </recommendedName>
</protein>
<dbReference type="GO" id="GO:0050667">
    <property type="term" value="P:homocysteine metabolic process"/>
    <property type="evidence" value="ECO:0007669"/>
    <property type="project" value="TreeGrafter"/>
</dbReference>
<dbReference type="Gene3D" id="1.10.1240.10">
    <property type="entry name" value="Methionine synthase domain"/>
    <property type="match status" value="1"/>
</dbReference>
<dbReference type="EMBL" id="BARV01001896">
    <property type="protein sequence ID" value="GAI01204.1"/>
    <property type="molecule type" value="Genomic_DNA"/>
</dbReference>
<dbReference type="InterPro" id="IPR050554">
    <property type="entry name" value="Met_Synthase/Corrinoid"/>
</dbReference>
<reference evidence="6" key="1">
    <citation type="journal article" date="2014" name="Front. Microbiol.">
        <title>High frequency of phylogenetically diverse reductive dehalogenase-homologous genes in deep subseafloor sedimentary metagenomes.</title>
        <authorList>
            <person name="Kawai M."/>
            <person name="Futagami T."/>
            <person name="Toyoda A."/>
            <person name="Takaki Y."/>
            <person name="Nishi S."/>
            <person name="Hori S."/>
            <person name="Arai W."/>
            <person name="Tsubouchi T."/>
            <person name="Morono Y."/>
            <person name="Uchiyama I."/>
            <person name="Ito T."/>
            <person name="Fujiyama A."/>
            <person name="Inagaki F."/>
            <person name="Takami H."/>
        </authorList>
    </citation>
    <scope>NUCLEOTIDE SEQUENCE</scope>
    <source>
        <strain evidence="6">Expedition CK06-06</strain>
    </source>
</reference>
<dbReference type="AlphaFoldDB" id="X1M493"/>
<evidence type="ECO:0000259" key="5">
    <source>
        <dbReference type="PROSITE" id="PS51337"/>
    </source>
</evidence>
<evidence type="ECO:0008006" key="7">
    <source>
        <dbReference type="Google" id="ProtNLM"/>
    </source>
</evidence>
<dbReference type="SMART" id="SM01018">
    <property type="entry name" value="B12-binding_2"/>
    <property type="match status" value="1"/>
</dbReference>
<evidence type="ECO:0000256" key="3">
    <source>
        <dbReference type="ARBA" id="ARBA00023285"/>
    </source>
</evidence>
<dbReference type="GO" id="GO:0031419">
    <property type="term" value="F:cobalamin binding"/>
    <property type="evidence" value="ECO:0007669"/>
    <property type="project" value="InterPro"/>
</dbReference>
<dbReference type="GO" id="GO:0005829">
    <property type="term" value="C:cytosol"/>
    <property type="evidence" value="ECO:0007669"/>
    <property type="project" value="TreeGrafter"/>
</dbReference>
<dbReference type="Pfam" id="PF02310">
    <property type="entry name" value="B12-binding"/>
    <property type="match status" value="1"/>
</dbReference>
<dbReference type="PROSITE" id="PS51332">
    <property type="entry name" value="B12_BINDING"/>
    <property type="match status" value="1"/>
</dbReference>
<accession>X1M493</accession>
<dbReference type="PANTHER" id="PTHR45833">
    <property type="entry name" value="METHIONINE SYNTHASE"/>
    <property type="match status" value="1"/>
</dbReference>
<proteinExistence type="inferred from homology"/>
<feature type="domain" description="B12-binding N-terminal" evidence="5">
    <location>
        <begin position="1"/>
        <end position="89"/>
    </location>
</feature>
<dbReference type="InterPro" id="IPR036724">
    <property type="entry name" value="Cobalamin-bd_sf"/>
</dbReference>
<dbReference type="PROSITE" id="PS51337">
    <property type="entry name" value="B12_BINDING_NTER"/>
    <property type="match status" value="1"/>
</dbReference>
<feature type="domain" description="B12-binding" evidence="4">
    <location>
        <begin position="91"/>
        <end position="218"/>
    </location>
</feature>
<dbReference type="SUPFAM" id="SSF47644">
    <property type="entry name" value="Methionine synthase domain"/>
    <property type="match status" value="1"/>
</dbReference>
<gene>
    <name evidence="6" type="ORF">S06H3_05182</name>
</gene>
<evidence type="ECO:0000259" key="4">
    <source>
        <dbReference type="PROSITE" id="PS51332"/>
    </source>
</evidence>
<dbReference type="SUPFAM" id="SSF52242">
    <property type="entry name" value="Cobalamin (vitamin B12)-binding domain"/>
    <property type="match status" value="1"/>
</dbReference>
<evidence type="ECO:0000256" key="2">
    <source>
        <dbReference type="ARBA" id="ARBA00022723"/>
    </source>
</evidence>
<dbReference type="GO" id="GO:0046872">
    <property type="term" value="F:metal ion binding"/>
    <property type="evidence" value="ECO:0007669"/>
    <property type="project" value="UniProtKB-KW"/>
</dbReference>
<name>X1M493_9ZZZZ</name>
<dbReference type="InterPro" id="IPR006158">
    <property type="entry name" value="Cobalamin-bd"/>
</dbReference>
<dbReference type="GO" id="GO:0046653">
    <property type="term" value="P:tetrahydrofolate metabolic process"/>
    <property type="evidence" value="ECO:0007669"/>
    <property type="project" value="TreeGrafter"/>
</dbReference>
<comment type="caution">
    <text evidence="6">The sequence shown here is derived from an EMBL/GenBank/DDBJ whole genome shotgun (WGS) entry which is preliminary data.</text>
</comment>
<evidence type="ECO:0000313" key="6">
    <source>
        <dbReference type="EMBL" id="GAI01204.1"/>
    </source>
</evidence>
<dbReference type="Pfam" id="PF02607">
    <property type="entry name" value="B12-binding_2"/>
    <property type="match status" value="1"/>
</dbReference>
<organism evidence="6">
    <name type="scientific">marine sediment metagenome</name>
    <dbReference type="NCBI Taxonomy" id="412755"/>
    <lineage>
        <taxon>unclassified sequences</taxon>
        <taxon>metagenomes</taxon>
        <taxon>ecological metagenomes</taxon>
    </lineage>
</organism>
<dbReference type="InterPro" id="IPR036594">
    <property type="entry name" value="Meth_synthase_dom"/>
</dbReference>
<dbReference type="GO" id="GO:0008705">
    <property type="term" value="F:methionine synthase activity"/>
    <property type="evidence" value="ECO:0007669"/>
    <property type="project" value="TreeGrafter"/>
</dbReference>